<evidence type="ECO:0000313" key="2">
    <source>
        <dbReference type="EMBL" id="CBH46495.1"/>
    </source>
</evidence>
<dbReference type="InterPro" id="IPR012349">
    <property type="entry name" value="Split_barrel_FMN-bd"/>
</dbReference>
<dbReference type="Proteomes" id="UP001154400">
    <property type="component" value="Chromosome"/>
</dbReference>
<feature type="domain" description="Pyridoxamine 5'-phosphate oxidase N-terminal" evidence="1">
    <location>
        <begin position="161"/>
        <end position="276"/>
    </location>
</feature>
<dbReference type="EMBL" id="FN563149">
    <property type="protein sequence ID" value="CBH46495.1"/>
    <property type="molecule type" value="Genomic_DNA"/>
</dbReference>
<dbReference type="PANTHER" id="PTHR42815">
    <property type="entry name" value="FAD-BINDING, PUTATIVE (AFU_ORTHOLOGUE AFUA_6G07600)-RELATED"/>
    <property type="match status" value="1"/>
</dbReference>
<dbReference type="PANTHER" id="PTHR42815:SF2">
    <property type="entry name" value="FAD-BINDING, PUTATIVE (AFU_ORTHOLOGUE AFUA_6G07600)-RELATED"/>
    <property type="match status" value="1"/>
</dbReference>
<dbReference type="InterPro" id="IPR011576">
    <property type="entry name" value="Pyridox_Oxase_N"/>
</dbReference>
<accession>A0A3S5Y1T9</accession>
<dbReference type="Gene3D" id="2.30.110.10">
    <property type="entry name" value="Electron Transport, Fmn-binding Protein, Chain A"/>
    <property type="match status" value="1"/>
</dbReference>
<reference evidence="2" key="1">
    <citation type="journal article" date="2010" name="PLoS Genet.">
        <title>The genome of a pathogenic rhodococcus: cooptive virulence underpinned by key gene acquisitions.</title>
        <authorList>
            <person name="Letek M."/>
            <person name="Gonzalez P."/>
            <person name="Macarthur I."/>
            <person name="Rodriguez H."/>
            <person name="Freeman T.C."/>
            <person name="Valero-Rello A."/>
            <person name="Blanco M."/>
            <person name="Buckley T."/>
            <person name="Cherevach I."/>
            <person name="Fahey R."/>
            <person name="Hapeshi A."/>
            <person name="Holdstock J."/>
            <person name="Leadon D."/>
            <person name="Navas J."/>
            <person name="Ocampo A."/>
            <person name="Quail M.A."/>
            <person name="Sanders M."/>
            <person name="Scortti M.M."/>
            <person name="Prescott J.F."/>
            <person name="Fogarty U."/>
            <person name="Meijer W.G."/>
            <person name="Parkhill J."/>
            <person name="Bentley S.D."/>
            <person name="Vazquez-Boland J.A."/>
        </authorList>
    </citation>
    <scope>NUCLEOTIDE SEQUENCE [LARGE SCALE GENOMIC DNA]</scope>
    <source>
        <strain evidence="2 3">103S</strain>
    </source>
</reference>
<dbReference type="SUPFAM" id="SSF50475">
    <property type="entry name" value="FMN-binding split barrel"/>
    <property type="match status" value="1"/>
</dbReference>
<proteinExistence type="predicted"/>
<dbReference type="Pfam" id="PF01243">
    <property type="entry name" value="PNPOx_N"/>
    <property type="match status" value="1"/>
</dbReference>
<dbReference type="KEGG" id="req:REQ_03560"/>
<dbReference type="AlphaFoldDB" id="A0A3S5Y1T9"/>
<evidence type="ECO:0000313" key="3">
    <source>
        <dbReference type="Proteomes" id="UP000006892"/>
    </source>
</evidence>
<protein>
    <submittedName>
        <fullName evidence="2">FMN flavoprotein</fullName>
    </submittedName>
</protein>
<organism evidence="2">
    <name type="scientific">Rhodococcus hoagii (strain 103S)</name>
    <name type="common">Rhodococcus equi</name>
    <dbReference type="NCBI Taxonomy" id="685727"/>
    <lineage>
        <taxon>Bacteria</taxon>
        <taxon>Bacillati</taxon>
        <taxon>Actinomycetota</taxon>
        <taxon>Actinomycetes</taxon>
        <taxon>Mycobacteriales</taxon>
        <taxon>Nocardiaceae</taxon>
        <taxon>Prescottella</taxon>
    </lineage>
</organism>
<gene>
    <name evidence="2" type="ordered locus">REQ_03560</name>
</gene>
<dbReference type="RefSeq" id="WP_013414626.1">
    <property type="nucleotide sequence ID" value="NC_014659.1"/>
</dbReference>
<evidence type="ECO:0000259" key="1">
    <source>
        <dbReference type="Pfam" id="PF01243"/>
    </source>
</evidence>
<name>A0A3S5Y1T9_RHOH1</name>
<sequence>MSAISTVAELEAIYGEQPPLTLGKSISVLDEHCVAFLSFAPFAVLGVQGRSGAQHSVIVGGDPGTLTAEHAMALRVDVAGGVVPPDVEDGAPAGLVALVPGYGETLRVNGRVRRDGESVVLDVEEVFLHCARCVTRSKLWRDHQPSELAPITMEDSGFDDPHVLAFLGATSFLTLSSTDAGGHGDVSPKGDDRGFLVPLDSHRIALPDRPGNRRTDTFRNLLANPAVSLLALVPGDDRVLEVRGTAHLTTDPAVRARVQGGGALPELALLIDAERVDLRHEDSLQASGLWRPDRRIPKGALPTAGAIWTAHVGAS</sequence>